<proteinExistence type="predicted"/>
<accession>A0A0A9EJT1</accession>
<keyword evidence="1" id="KW-1133">Transmembrane helix</keyword>
<protein>
    <submittedName>
        <fullName evidence="2">Uncharacterized protein</fullName>
    </submittedName>
</protein>
<sequence>MKFVFLYILERLHHLNHTPYDFIVLLIVVCVIVFSNF</sequence>
<evidence type="ECO:0000313" key="2">
    <source>
        <dbReference type="EMBL" id="JAE00357.1"/>
    </source>
</evidence>
<dbReference type="EMBL" id="GBRH01197539">
    <property type="protein sequence ID" value="JAE00357.1"/>
    <property type="molecule type" value="Transcribed_RNA"/>
</dbReference>
<evidence type="ECO:0000256" key="1">
    <source>
        <dbReference type="SAM" id="Phobius"/>
    </source>
</evidence>
<name>A0A0A9EJT1_ARUDO</name>
<keyword evidence="1" id="KW-0472">Membrane</keyword>
<feature type="transmembrane region" description="Helical" evidence="1">
    <location>
        <begin position="20"/>
        <end position="36"/>
    </location>
</feature>
<reference evidence="2" key="2">
    <citation type="journal article" date="2015" name="Data Brief">
        <title>Shoot transcriptome of the giant reed, Arundo donax.</title>
        <authorList>
            <person name="Barrero R.A."/>
            <person name="Guerrero F.D."/>
            <person name="Moolhuijzen P."/>
            <person name="Goolsby J.A."/>
            <person name="Tidwell J."/>
            <person name="Bellgard S.E."/>
            <person name="Bellgard M.I."/>
        </authorList>
    </citation>
    <scope>NUCLEOTIDE SEQUENCE</scope>
    <source>
        <tissue evidence="2">Shoot tissue taken approximately 20 cm above the soil surface</tissue>
    </source>
</reference>
<dbReference type="AlphaFoldDB" id="A0A0A9EJT1"/>
<reference evidence="2" key="1">
    <citation type="submission" date="2014-09" db="EMBL/GenBank/DDBJ databases">
        <authorList>
            <person name="Magalhaes I.L.F."/>
            <person name="Oliveira U."/>
            <person name="Santos F.R."/>
            <person name="Vidigal T.H.D.A."/>
            <person name="Brescovit A.D."/>
            <person name="Santos A.J."/>
        </authorList>
    </citation>
    <scope>NUCLEOTIDE SEQUENCE</scope>
    <source>
        <tissue evidence="2">Shoot tissue taken approximately 20 cm above the soil surface</tissue>
    </source>
</reference>
<organism evidence="2">
    <name type="scientific">Arundo donax</name>
    <name type="common">Giant reed</name>
    <name type="synonym">Donax arundinaceus</name>
    <dbReference type="NCBI Taxonomy" id="35708"/>
    <lineage>
        <taxon>Eukaryota</taxon>
        <taxon>Viridiplantae</taxon>
        <taxon>Streptophyta</taxon>
        <taxon>Embryophyta</taxon>
        <taxon>Tracheophyta</taxon>
        <taxon>Spermatophyta</taxon>
        <taxon>Magnoliopsida</taxon>
        <taxon>Liliopsida</taxon>
        <taxon>Poales</taxon>
        <taxon>Poaceae</taxon>
        <taxon>PACMAD clade</taxon>
        <taxon>Arundinoideae</taxon>
        <taxon>Arundineae</taxon>
        <taxon>Arundo</taxon>
    </lineage>
</organism>
<keyword evidence="1" id="KW-0812">Transmembrane</keyword>